<protein>
    <recommendedName>
        <fullName evidence="1">diguanylate cyclase</fullName>
        <ecNumber evidence="1">2.7.7.65</ecNumber>
    </recommendedName>
</protein>
<dbReference type="GO" id="GO:0005886">
    <property type="term" value="C:plasma membrane"/>
    <property type="evidence" value="ECO:0007669"/>
    <property type="project" value="TreeGrafter"/>
</dbReference>
<evidence type="ECO:0000259" key="3">
    <source>
        <dbReference type="PROSITE" id="PS50887"/>
    </source>
</evidence>
<dbReference type="GO" id="GO:1902201">
    <property type="term" value="P:negative regulation of bacterial-type flagellum-dependent cell motility"/>
    <property type="evidence" value="ECO:0007669"/>
    <property type="project" value="TreeGrafter"/>
</dbReference>
<dbReference type="PROSITE" id="PS50887">
    <property type="entry name" value="GGDEF"/>
    <property type="match status" value="1"/>
</dbReference>
<dbReference type="InterPro" id="IPR000160">
    <property type="entry name" value="GGDEF_dom"/>
</dbReference>
<feature type="transmembrane region" description="Helical" evidence="2">
    <location>
        <begin position="67"/>
        <end position="85"/>
    </location>
</feature>
<keyword evidence="2" id="KW-0812">Transmembrane</keyword>
<dbReference type="Pfam" id="PF00990">
    <property type="entry name" value="GGDEF"/>
    <property type="match status" value="1"/>
</dbReference>
<dbReference type="RefSeq" id="WP_245909567.1">
    <property type="nucleotide sequence ID" value="NZ_QJJS01000013.1"/>
</dbReference>
<gene>
    <name evidence="4" type="ORF">C7444_11329</name>
</gene>
<dbReference type="FunFam" id="3.30.70.270:FF:000001">
    <property type="entry name" value="Diguanylate cyclase domain protein"/>
    <property type="match status" value="1"/>
</dbReference>
<dbReference type="AlphaFoldDB" id="A0A318H8V1"/>
<dbReference type="GO" id="GO:0052621">
    <property type="term" value="F:diguanylate cyclase activity"/>
    <property type="evidence" value="ECO:0007669"/>
    <property type="project" value="UniProtKB-EC"/>
</dbReference>
<dbReference type="Proteomes" id="UP000247811">
    <property type="component" value="Unassembled WGS sequence"/>
</dbReference>
<feature type="transmembrane region" description="Helical" evidence="2">
    <location>
        <begin position="97"/>
        <end position="114"/>
    </location>
</feature>
<evidence type="ECO:0000313" key="5">
    <source>
        <dbReference type="Proteomes" id="UP000247811"/>
    </source>
</evidence>
<dbReference type="CDD" id="cd01949">
    <property type="entry name" value="GGDEF"/>
    <property type="match status" value="1"/>
</dbReference>
<feature type="domain" description="GGDEF" evidence="3">
    <location>
        <begin position="255"/>
        <end position="385"/>
    </location>
</feature>
<accession>A0A318H8V1</accession>
<feature type="transmembrane region" description="Helical" evidence="2">
    <location>
        <begin position="12"/>
        <end position="31"/>
    </location>
</feature>
<feature type="transmembrane region" description="Helical" evidence="2">
    <location>
        <begin position="154"/>
        <end position="172"/>
    </location>
</feature>
<reference evidence="4 5" key="1">
    <citation type="submission" date="2018-05" db="EMBL/GenBank/DDBJ databases">
        <title>Genomic Encyclopedia of Type Strains, Phase IV (KMG-IV): sequencing the most valuable type-strain genomes for metagenomic binning, comparative biology and taxonomic classification.</title>
        <authorList>
            <person name="Goeker M."/>
        </authorList>
    </citation>
    <scope>NUCLEOTIDE SEQUENCE [LARGE SCALE GENOMIC DNA]</scope>
    <source>
        <strain evidence="4 5">DSM 566</strain>
    </source>
</reference>
<comment type="caution">
    <text evidence="4">The sequence shown here is derived from an EMBL/GenBank/DDBJ whole genome shotgun (WGS) entry which is preliminary data.</text>
</comment>
<dbReference type="EC" id="2.7.7.65" evidence="1"/>
<dbReference type="Gene3D" id="3.30.70.270">
    <property type="match status" value="1"/>
</dbReference>
<dbReference type="SMART" id="SM00267">
    <property type="entry name" value="GGDEF"/>
    <property type="match status" value="1"/>
</dbReference>
<dbReference type="PANTHER" id="PTHR45138">
    <property type="entry name" value="REGULATORY COMPONENTS OF SENSORY TRANSDUCTION SYSTEM"/>
    <property type="match status" value="1"/>
</dbReference>
<dbReference type="InterPro" id="IPR029787">
    <property type="entry name" value="Nucleotide_cyclase"/>
</dbReference>
<dbReference type="EMBL" id="QJJS01000013">
    <property type="protein sequence ID" value="PXW94538.1"/>
    <property type="molecule type" value="Genomic_DNA"/>
</dbReference>
<organism evidence="4 5">
    <name type="scientific">Sphaerotilus hippei</name>
    <dbReference type="NCBI Taxonomy" id="744406"/>
    <lineage>
        <taxon>Bacteria</taxon>
        <taxon>Pseudomonadati</taxon>
        <taxon>Pseudomonadota</taxon>
        <taxon>Betaproteobacteria</taxon>
        <taxon>Burkholderiales</taxon>
        <taxon>Sphaerotilaceae</taxon>
        <taxon>Sphaerotilus</taxon>
    </lineage>
</organism>
<dbReference type="InterPro" id="IPR043128">
    <property type="entry name" value="Rev_trsase/Diguanyl_cyclase"/>
</dbReference>
<dbReference type="InterPro" id="IPR050469">
    <property type="entry name" value="Diguanylate_Cyclase"/>
</dbReference>
<dbReference type="GO" id="GO:0043709">
    <property type="term" value="P:cell adhesion involved in single-species biofilm formation"/>
    <property type="evidence" value="ECO:0007669"/>
    <property type="project" value="TreeGrafter"/>
</dbReference>
<keyword evidence="5" id="KW-1185">Reference proteome</keyword>
<feature type="transmembrane region" description="Helical" evidence="2">
    <location>
        <begin position="192"/>
        <end position="213"/>
    </location>
</feature>
<sequence>MFSHLDVHTLLVVFTVNLIAVALALPLLMGLKVSAAARRAQWSMGLQAVGWVCLIASSRWAGTVFDLLLSTASMAALSASLVLLWKALQRWISPRDGHWTMWSLAVLMPLAYALGFEHYAFRVGIANAVLALQMGLLCVELLRPTEQASWRWRALLALAMALQSVVTSWRGVLGAFFTSAYPHFESPHPVNIAAALVSNLTLLLVAASLLMAYREEAERQLRALAITDGLTGLLNRRAWSERAAALLADARRYGHPLIVLMLDLDHFKVVNDQHGHAKGDAALMLVARLLREQLRTGDLAARYGGEEFCLLLSHTREGAAIALDQRLRQTLRRVSTEELGFPIDYSAGLAAFHADHQTLDDMLRRADHALYEAKHAGRGQLVIAP</sequence>
<evidence type="ECO:0000256" key="1">
    <source>
        <dbReference type="ARBA" id="ARBA00012528"/>
    </source>
</evidence>
<keyword evidence="2" id="KW-0472">Membrane</keyword>
<evidence type="ECO:0000256" key="2">
    <source>
        <dbReference type="SAM" id="Phobius"/>
    </source>
</evidence>
<dbReference type="SUPFAM" id="SSF55073">
    <property type="entry name" value="Nucleotide cyclase"/>
    <property type="match status" value="1"/>
</dbReference>
<proteinExistence type="predicted"/>
<dbReference type="NCBIfam" id="TIGR00254">
    <property type="entry name" value="GGDEF"/>
    <property type="match status" value="1"/>
</dbReference>
<dbReference type="PANTHER" id="PTHR45138:SF24">
    <property type="entry name" value="DIGUANYLATE CYCLASE DGCC-RELATED"/>
    <property type="match status" value="1"/>
</dbReference>
<name>A0A318H8V1_9BURK</name>
<feature type="transmembrane region" description="Helical" evidence="2">
    <location>
        <begin position="120"/>
        <end position="142"/>
    </location>
</feature>
<keyword evidence="2" id="KW-1133">Transmembrane helix</keyword>
<evidence type="ECO:0000313" key="4">
    <source>
        <dbReference type="EMBL" id="PXW94538.1"/>
    </source>
</evidence>